<dbReference type="Proteomes" id="UP000653305">
    <property type="component" value="Unassembled WGS sequence"/>
</dbReference>
<evidence type="ECO:0000256" key="2">
    <source>
        <dbReference type="ARBA" id="ARBA00012675"/>
    </source>
</evidence>
<dbReference type="PANTHER" id="PTHR32266">
    <property type="entry name" value="NICOTIANAMINE SYNTHASE 3"/>
    <property type="match status" value="1"/>
</dbReference>
<dbReference type="PANTHER" id="PTHR32266:SF12">
    <property type="entry name" value="NICOTIANAMINE SYNTHASE 3"/>
    <property type="match status" value="1"/>
</dbReference>
<dbReference type="AlphaFoldDB" id="A0A830BE47"/>
<dbReference type="GO" id="GO:0030410">
    <property type="term" value="F:nicotianamine synthase activity"/>
    <property type="evidence" value="ECO:0007669"/>
    <property type="project" value="UniProtKB-UniRule"/>
</dbReference>
<name>A0A830BE47_9LAMI</name>
<dbReference type="OrthoDB" id="1858069at2759"/>
<dbReference type="Gene3D" id="3.40.50.150">
    <property type="entry name" value="Vaccinia Virus protein VP39"/>
    <property type="match status" value="1"/>
</dbReference>
<comment type="caution">
    <text evidence="7">The sequence shown here is derived from an EMBL/GenBank/DDBJ whole genome shotgun (WGS) entry which is preliminary data.</text>
</comment>
<dbReference type="EMBL" id="BMAC01000018">
    <property type="protein sequence ID" value="GFP80351.1"/>
    <property type="molecule type" value="Genomic_DNA"/>
</dbReference>
<protein>
    <recommendedName>
        <fullName evidence="2 6">Nicotianamine synthase</fullName>
        <ecNumber evidence="2 6">2.5.1.43</ecNumber>
    </recommendedName>
</protein>
<reference evidence="7" key="1">
    <citation type="submission" date="2020-07" db="EMBL/GenBank/DDBJ databases">
        <title>Ethylene signaling mediates host invasion by parasitic plants.</title>
        <authorList>
            <person name="Yoshida S."/>
        </authorList>
    </citation>
    <scope>NUCLEOTIDE SEQUENCE</scope>
    <source>
        <strain evidence="7">Okayama</strain>
    </source>
</reference>
<evidence type="ECO:0000256" key="1">
    <source>
        <dbReference type="ARBA" id="ARBA00007009"/>
    </source>
</evidence>
<keyword evidence="3 6" id="KW-0808">Transferase</keyword>
<evidence type="ECO:0000313" key="7">
    <source>
        <dbReference type="EMBL" id="GFP80351.1"/>
    </source>
</evidence>
<proteinExistence type="inferred from homology"/>
<dbReference type="EC" id="2.5.1.43" evidence="2 6"/>
<accession>A0A830BE47</accession>
<dbReference type="SUPFAM" id="SSF53335">
    <property type="entry name" value="S-adenosyl-L-methionine-dependent methyltransferases"/>
    <property type="match status" value="1"/>
</dbReference>
<evidence type="ECO:0000256" key="3">
    <source>
        <dbReference type="ARBA" id="ARBA00022679"/>
    </source>
</evidence>
<evidence type="ECO:0000256" key="6">
    <source>
        <dbReference type="RuleBase" id="RU368095"/>
    </source>
</evidence>
<comment type="similarity">
    <text evidence="1 6">Belongs to the nicotianamine synthase (NAS)-like family.</text>
</comment>
<dbReference type="Pfam" id="PF03059">
    <property type="entry name" value="NAS"/>
    <property type="match status" value="1"/>
</dbReference>
<gene>
    <name evidence="7" type="ORF">PHJA_000178500</name>
</gene>
<comment type="catalytic activity">
    <reaction evidence="5 6">
        <text>3 S-adenosyl-L-methionine = nicotianamine + 3 S-methyl-5'-thioadenosine + 3 H(+)</text>
        <dbReference type="Rhea" id="RHEA:16481"/>
        <dbReference type="ChEBI" id="CHEBI:15378"/>
        <dbReference type="ChEBI" id="CHEBI:17509"/>
        <dbReference type="ChEBI" id="CHEBI:58249"/>
        <dbReference type="ChEBI" id="CHEBI:59789"/>
        <dbReference type="EC" id="2.5.1.43"/>
    </reaction>
</comment>
<dbReference type="GO" id="GO:0030418">
    <property type="term" value="P:nicotianamine biosynthetic process"/>
    <property type="evidence" value="ECO:0007669"/>
    <property type="project" value="UniProtKB-UniRule"/>
</dbReference>
<keyword evidence="4 6" id="KW-0949">S-adenosyl-L-methionine</keyword>
<comment type="function">
    <text evidence="6">Synthesizes nicotianamine, a polyamine which serves as a sensor for the physiological iron status within the plant, and/or might be involved in the transport of iron.</text>
</comment>
<dbReference type="InterPro" id="IPR004298">
    <property type="entry name" value="Nicotian_synth"/>
</dbReference>
<evidence type="ECO:0000256" key="4">
    <source>
        <dbReference type="ARBA" id="ARBA00022691"/>
    </source>
</evidence>
<keyword evidence="8" id="KW-1185">Reference proteome</keyword>
<organism evidence="7 8">
    <name type="scientific">Phtheirospermum japonicum</name>
    <dbReference type="NCBI Taxonomy" id="374723"/>
    <lineage>
        <taxon>Eukaryota</taxon>
        <taxon>Viridiplantae</taxon>
        <taxon>Streptophyta</taxon>
        <taxon>Embryophyta</taxon>
        <taxon>Tracheophyta</taxon>
        <taxon>Spermatophyta</taxon>
        <taxon>Magnoliopsida</taxon>
        <taxon>eudicotyledons</taxon>
        <taxon>Gunneridae</taxon>
        <taxon>Pentapetalae</taxon>
        <taxon>asterids</taxon>
        <taxon>lamiids</taxon>
        <taxon>Lamiales</taxon>
        <taxon>Orobanchaceae</taxon>
        <taxon>Orobanchaceae incertae sedis</taxon>
        <taxon>Phtheirospermum</taxon>
    </lineage>
</organism>
<dbReference type="PROSITE" id="PS51142">
    <property type="entry name" value="NAS"/>
    <property type="match status" value="1"/>
</dbReference>
<evidence type="ECO:0000256" key="5">
    <source>
        <dbReference type="ARBA" id="ARBA00049391"/>
    </source>
</evidence>
<evidence type="ECO:0000313" key="8">
    <source>
        <dbReference type="Proteomes" id="UP000653305"/>
    </source>
</evidence>
<dbReference type="InterPro" id="IPR029063">
    <property type="entry name" value="SAM-dependent_MTases_sf"/>
</dbReference>
<sequence>MTLSPTLNWGLFPYDCPSPARVAFLGSGPLPLTSIVLASHHLRSTVFHNFDVDASANAMASRLVGPDPDLRERMSFFTDDAMSVPLGEYDVVFLAALVGMEIEEKVRVVEHLARSMAPGAILVARSAHGARAFLYPVVESRHLRGFEVVSVFHPTDEVINSVVVARTCGNKCCVEIQPFSNANTLVEEHNLKS</sequence>